<gene>
    <name evidence="2" type="ORF">IC006_2485</name>
    <name evidence="3" type="ORF">IC007_2493</name>
</gene>
<evidence type="ECO:0000313" key="3">
    <source>
        <dbReference type="EMBL" id="BBG27938.1"/>
    </source>
</evidence>
<keyword evidence="1" id="KW-0472">Membrane</keyword>
<protein>
    <submittedName>
        <fullName evidence="3">Uncharacterized protein</fullName>
    </submittedName>
</protein>
<proteinExistence type="predicted"/>
<keyword evidence="1" id="KW-1133">Transmembrane helix</keyword>
<name>A0A510E745_9CREN</name>
<dbReference type="Proteomes" id="UP000322983">
    <property type="component" value="Chromosome"/>
</dbReference>
<dbReference type="Proteomes" id="UP000325030">
    <property type="component" value="Chromosome"/>
</dbReference>
<evidence type="ECO:0000256" key="1">
    <source>
        <dbReference type="SAM" id="Phobius"/>
    </source>
</evidence>
<evidence type="ECO:0000313" key="5">
    <source>
        <dbReference type="Proteomes" id="UP000325030"/>
    </source>
</evidence>
<keyword evidence="4" id="KW-1185">Reference proteome</keyword>
<keyword evidence="1" id="KW-0812">Transmembrane</keyword>
<dbReference type="EMBL" id="AP018930">
    <property type="protein sequence ID" value="BBG27938.1"/>
    <property type="molecule type" value="Genomic_DNA"/>
</dbReference>
<accession>A0A510DYX2</accession>
<accession>A0A510E745</accession>
<reference evidence="3 4" key="2">
    <citation type="journal article" date="2020" name="Int. J. Syst. Evol. Microbiol.">
        <title>Sulfuracidifex tepidarius gen. nov., sp. nov. and transfer of Sulfolobus metallicus Huber and Stetter 1992 to the genus Sulfuracidifex as Sulfuracidifex metallicus comb. nov.</title>
        <authorList>
            <person name="Itoh T."/>
            <person name="Miura T."/>
            <person name="Sakai H.D."/>
            <person name="Kato S."/>
            <person name="Ohkuma M."/>
            <person name="Takashina T."/>
        </authorList>
    </citation>
    <scope>NUCLEOTIDE SEQUENCE</scope>
    <source>
        <strain evidence="2 4">IC-006</strain>
        <strain evidence="3">IC-007</strain>
    </source>
</reference>
<sequence>MREEKRIDVIFLFSAFRKVYVMTGGTLMVIKPT</sequence>
<dbReference type="AlphaFoldDB" id="A0A510E745"/>
<reference evidence="5" key="1">
    <citation type="submission" date="2018-09" db="EMBL/GenBank/DDBJ databases">
        <title>Complete Genome Sequencing of Sulfolobus sp. JCM 16834.</title>
        <authorList>
            <person name="Kato S."/>
            <person name="Itoh T."/>
            <person name="Ohkuma M."/>
        </authorList>
    </citation>
    <scope>NUCLEOTIDE SEQUENCE [LARGE SCALE GENOMIC DNA]</scope>
    <source>
        <strain evidence="5">IC-007</strain>
    </source>
</reference>
<organism evidence="3 5">
    <name type="scientific">Sulfuracidifex tepidarius</name>
    <dbReference type="NCBI Taxonomy" id="1294262"/>
    <lineage>
        <taxon>Archaea</taxon>
        <taxon>Thermoproteota</taxon>
        <taxon>Thermoprotei</taxon>
        <taxon>Sulfolobales</taxon>
        <taxon>Sulfolobaceae</taxon>
        <taxon>Sulfuracidifex</taxon>
    </lineage>
</organism>
<dbReference type="EMBL" id="AP018929">
    <property type="protein sequence ID" value="BBG25150.1"/>
    <property type="molecule type" value="Genomic_DNA"/>
</dbReference>
<dbReference type="KEGG" id="step:IC006_2485"/>
<evidence type="ECO:0000313" key="4">
    <source>
        <dbReference type="Proteomes" id="UP000322983"/>
    </source>
</evidence>
<feature type="transmembrane region" description="Helical" evidence="1">
    <location>
        <begin position="9"/>
        <end position="30"/>
    </location>
</feature>
<dbReference type="STRING" id="1294262.GCA_001316085_01896"/>
<evidence type="ECO:0000313" key="2">
    <source>
        <dbReference type="EMBL" id="BBG25150.1"/>
    </source>
</evidence>